<keyword evidence="1" id="KW-0472">Membrane</keyword>
<accession>A0A1G2HKL2</accession>
<keyword evidence="1" id="KW-0812">Transmembrane</keyword>
<comment type="caution">
    <text evidence="2">The sequence shown here is derived from an EMBL/GenBank/DDBJ whole genome shotgun (WGS) entry which is preliminary data.</text>
</comment>
<sequence length="228" mass="25835">MEQMNNKIFNKKTIKPIFVFTSLAVAVVIIFILLINIWGKTERSLDDFLVDVPGMPPLRVMQMEDLVNDKKLLTNIGDGYQITAPKNWGFNELVSLEAGLQIRFPALETLSSQELMVESRDGLLLNIRTLKNENQLSITNWLVKAGGSEEFAGDSKFKEVKHPAGVALRSQNTRKDEDEQPISDSTLLYYVIGNKEHIYIFTCSISGENFSELTQQCEDVIQTFEILE</sequence>
<evidence type="ECO:0000313" key="3">
    <source>
        <dbReference type="Proteomes" id="UP000178509"/>
    </source>
</evidence>
<evidence type="ECO:0000313" key="2">
    <source>
        <dbReference type="EMBL" id="OGZ63054.1"/>
    </source>
</evidence>
<evidence type="ECO:0000256" key="1">
    <source>
        <dbReference type="SAM" id="Phobius"/>
    </source>
</evidence>
<dbReference type="EMBL" id="MHOJ01000003">
    <property type="protein sequence ID" value="OGZ63054.1"/>
    <property type="molecule type" value="Genomic_DNA"/>
</dbReference>
<name>A0A1G2HKL2_9BACT</name>
<proteinExistence type="predicted"/>
<gene>
    <name evidence="2" type="ORF">A3H51_01045</name>
</gene>
<dbReference type="AlphaFoldDB" id="A0A1G2HKL2"/>
<organism evidence="2 3">
    <name type="scientific">Candidatus Spechtbacteria bacterium RIFCSPLOWO2_02_FULL_38_8</name>
    <dbReference type="NCBI Taxonomy" id="1802164"/>
    <lineage>
        <taxon>Bacteria</taxon>
        <taxon>Candidatus Spechtiibacteriota</taxon>
    </lineage>
</organism>
<protein>
    <submittedName>
        <fullName evidence="2">Uncharacterized protein</fullName>
    </submittedName>
</protein>
<dbReference type="Proteomes" id="UP000178509">
    <property type="component" value="Unassembled WGS sequence"/>
</dbReference>
<reference evidence="2 3" key="1">
    <citation type="journal article" date="2016" name="Nat. Commun.">
        <title>Thousands of microbial genomes shed light on interconnected biogeochemical processes in an aquifer system.</title>
        <authorList>
            <person name="Anantharaman K."/>
            <person name="Brown C.T."/>
            <person name="Hug L.A."/>
            <person name="Sharon I."/>
            <person name="Castelle C.J."/>
            <person name="Probst A.J."/>
            <person name="Thomas B.C."/>
            <person name="Singh A."/>
            <person name="Wilkins M.J."/>
            <person name="Karaoz U."/>
            <person name="Brodie E.L."/>
            <person name="Williams K.H."/>
            <person name="Hubbard S.S."/>
            <person name="Banfield J.F."/>
        </authorList>
    </citation>
    <scope>NUCLEOTIDE SEQUENCE [LARGE SCALE GENOMIC DNA]</scope>
</reference>
<keyword evidence="1" id="KW-1133">Transmembrane helix</keyword>
<feature type="transmembrane region" description="Helical" evidence="1">
    <location>
        <begin position="17"/>
        <end position="39"/>
    </location>
</feature>